<protein>
    <submittedName>
        <fullName evidence="2">Uncharacterized protein</fullName>
    </submittedName>
</protein>
<comment type="caution">
    <text evidence="2">The sequence shown here is derived from an EMBL/GenBank/DDBJ whole genome shotgun (WGS) entry which is preliminary data.</text>
</comment>
<evidence type="ECO:0000313" key="3">
    <source>
        <dbReference type="Proteomes" id="UP000275408"/>
    </source>
</evidence>
<dbReference type="EMBL" id="RCHS01001413">
    <property type="protein sequence ID" value="RMX53631.1"/>
    <property type="molecule type" value="Genomic_DNA"/>
</dbReference>
<proteinExistence type="predicted"/>
<evidence type="ECO:0000256" key="1">
    <source>
        <dbReference type="SAM" id="Coils"/>
    </source>
</evidence>
<dbReference type="Proteomes" id="UP000275408">
    <property type="component" value="Unassembled WGS sequence"/>
</dbReference>
<evidence type="ECO:0000313" key="2">
    <source>
        <dbReference type="EMBL" id="RMX53631.1"/>
    </source>
</evidence>
<name>A0A3M6UIY3_POCDA</name>
<reference evidence="2 3" key="1">
    <citation type="journal article" date="2018" name="Sci. Rep.">
        <title>Comparative analysis of the Pocillopora damicornis genome highlights role of immune system in coral evolution.</title>
        <authorList>
            <person name="Cunning R."/>
            <person name="Bay R.A."/>
            <person name="Gillette P."/>
            <person name="Baker A.C."/>
            <person name="Traylor-Knowles N."/>
        </authorList>
    </citation>
    <scope>NUCLEOTIDE SEQUENCE [LARGE SCALE GENOMIC DNA]</scope>
    <source>
        <strain evidence="2">RSMAS</strain>
        <tissue evidence="2">Whole animal</tissue>
    </source>
</reference>
<feature type="coiled-coil region" evidence="1">
    <location>
        <begin position="9"/>
        <end position="54"/>
    </location>
</feature>
<feature type="non-terminal residue" evidence="2">
    <location>
        <position position="1"/>
    </location>
</feature>
<keyword evidence="1" id="KW-0175">Coiled coil</keyword>
<gene>
    <name evidence="2" type="ORF">pdam_00000418</name>
</gene>
<accession>A0A3M6UIY3</accession>
<sequence>NQQEQNQELTALLEERKKEAGELANLARNKDEVVKNLERRLLDAKKVIAELRAEVIIILIGTASDKEGLYIIDHRYRQMVSCYTTDNKNCIKVPIRETYFADHKLVCPPIDNFSLT</sequence>
<organism evidence="2 3">
    <name type="scientific">Pocillopora damicornis</name>
    <name type="common">Cauliflower coral</name>
    <name type="synonym">Millepora damicornis</name>
    <dbReference type="NCBI Taxonomy" id="46731"/>
    <lineage>
        <taxon>Eukaryota</taxon>
        <taxon>Metazoa</taxon>
        <taxon>Cnidaria</taxon>
        <taxon>Anthozoa</taxon>
        <taxon>Hexacorallia</taxon>
        <taxon>Scleractinia</taxon>
        <taxon>Astrocoeniina</taxon>
        <taxon>Pocilloporidae</taxon>
        <taxon>Pocillopora</taxon>
    </lineage>
</organism>
<dbReference type="AlphaFoldDB" id="A0A3M6UIY3"/>
<keyword evidence="3" id="KW-1185">Reference proteome</keyword>